<dbReference type="Proteomes" id="UP001214854">
    <property type="component" value="Unassembled WGS sequence"/>
</dbReference>
<reference evidence="1 2" key="1">
    <citation type="submission" date="2023-01" db="EMBL/GenBank/DDBJ databases">
        <title>Novel species of the genus Asticcacaulis isolated from rivers.</title>
        <authorList>
            <person name="Lu H."/>
        </authorList>
    </citation>
    <scope>NUCLEOTIDE SEQUENCE [LARGE SCALE GENOMIC DNA]</scope>
    <source>
        <strain evidence="1 2">BYS171W</strain>
    </source>
</reference>
<keyword evidence="2" id="KW-1185">Reference proteome</keyword>
<sequence length="409" mass="45384">MLGLRTLPLKYRLPLIHGGLEAIALTRMGAWPKTDDLSPGRLLVSGFLTESLGIGRAGRMTADALEAAGYAVERHDMRPAFKHIIDQKAVLPGENGGVWLIHANAPEVLVMLMAHDPSQWSRRYRIGYWAWETPKAPAQWARMAKWLHEIWVPSTFVRDALIVAFEAQGQTGLSERVRVMPHPLLSGAAPDRARFGLQDHRCEALSLFDIKSSPARKNPWAAIEAWLAAFPEPTDKAALTLKVSGIDAATEMHLTNLIGGRDDIRLYTERLSDADMDRFMVSFDILLSLHRSEGFGLSLLEAMAAGVAVVATDWSGNTDFLKADNGYPVPYDLIPLNDPDGAYSAVKRERAQYWAEPDVQAAAHLLRELVYDPGIHTEKARVARLTPAVLNRAWAREALDDMPFNAWLS</sequence>
<gene>
    <name evidence="1" type="ORF">PQU92_18595</name>
</gene>
<dbReference type="SUPFAM" id="SSF53756">
    <property type="entry name" value="UDP-Glycosyltransferase/glycogen phosphorylase"/>
    <property type="match status" value="1"/>
</dbReference>
<organism evidence="1 2">
    <name type="scientific">Asticcacaulis aquaticus</name>
    <dbReference type="NCBI Taxonomy" id="2984212"/>
    <lineage>
        <taxon>Bacteria</taxon>
        <taxon>Pseudomonadati</taxon>
        <taxon>Pseudomonadota</taxon>
        <taxon>Alphaproteobacteria</taxon>
        <taxon>Caulobacterales</taxon>
        <taxon>Caulobacteraceae</taxon>
        <taxon>Asticcacaulis</taxon>
    </lineage>
</organism>
<accession>A0ABT5HZC9</accession>
<dbReference type="PANTHER" id="PTHR46656:SF3">
    <property type="entry name" value="PUTATIVE-RELATED"/>
    <property type="match status" value="1"/>
</dbReference>
<evidence type="ECO:0000313" key="2">
    <source>
        <dbReference type="Proteomes" id="UP001214854"/>
    </source>
</evidence>
<dbReference type="Gene3D" id="3.40.50.2000">
    <property type="entry name" value="Glycogen Phosphorylase B"/>
    <property type="match status" value="1"/>
</dbReference>
<dbReference type="Pfam" id="PF13692">
    <property type="entry name" value="Glyco_trans_1_4"/>
    <property type="match status" value="1"/>
</dbReference>
<keyword evidence="1" id="KW-0808">Transferase</keyword>
<name>A0ABT5HZC9_9CAUL</name>
<proteinExistence type="predicted"/>
<protein>
    <submittedName>
        <fullName evidence="1">Glycosyltransferase</fullName>
        <ecNumber evidence="1">2.4.-.-</ecNumber>
    </submittedName>
</protein>
<comment type="caution">
    <text evidence="1">The sequence shown here is derived from an EMBL/GenBank/DDBJ whole genome shotgun (WGS) entry which is preliminary data.</text>
</comment>
<dbReference type="EC" id="2.4.-.-" evidence="1"/>
<dbReference type="GO" id="GO:0016757">
    <property type="term" value="F:glycosyltransferase activity"/>
    <property type="evidence" value="ECO:0007669"/>
    <property type="project" value="UniProtKB-KW"/>
</dbReference>
<dbReference type="EMBL" id="JAQQKX010000029">
    <property type="protein sequence ID" value="MDC7685298.1"/>
    <property type="molecule type" value="Genomic_DNA"/>
</dbReference>
<evidence type="ECO:0000313" key="1">
    <source>
        <dbReference type="EMBL" id="MDC7685298.1"/>
    </source>
</evidence>
<dbReference type="RefSeq" id="WP_272749799.1">
    <property type="nucleotide sequence ID" value="NZ_JAQQKX010000029.1"/>
</dbReference>
<keyword evidence="1" id="KW-0328">Glycosyltransferase</keyword>
<dbReference type="PANTHER" id="PTHR46656">
    <property type="entry name" value="PUTATIVE-RELATED"/>
    <property type="match status" value="1"/>
</dbReference>